<sequence length="30" mass="3545">MHKNSSIEYIPVTIEYAFSRVLDMFQLKAL</sequence>
<reference evidence="1" key="1">
    <citation type="journal article" date="2005" name="Proc. Natl. Acad. Sci. U.S.A.">
        <title>The psychrophilic lifestyle as revealed by the genome sequence of Colwellia psychrerythraea 34H through genomic and proteomic analyses.</title>
        <authorList>
            <person name="Methe B.A."/>
            <person name="Nelson K.E."/>
            <person name="Deming J.W."/>
            <person name="Momen B."/>
            <person name="Melamud E."/>
            <person name="Zhang X."/>
            <person name="Moult J."/>
            <person name="Madupu R."/>
            <person name="Nelson W.C."/>
            <person name="Dodson R.J."/>
            <person name="Brinkac L.M."/>
            <person name="Daugherty S.C."/>
            <person name="Durkin A.S."/>
            <person name="DeBoy R.T."/>
            <person name="Kolonay J.F."/>
            <person name="Sullivan S.A."/>
            <person name="Zhou L."/>
            <person name="Davidsen T.M."/>
            <person name="Wu M."/>
            <person name="Huston A.L."/>
            <person name="Lewis M."/>
            <person name="Weaver B."/>
            <person name="Weidman J.F."/>
            <person name="Khouri H."/>
            <person name="Utterback T.R."/>
            <person name="Feldblyum T.V."/>
            <person name="Fraser C.M."/>
        </authorList>
    </citation>
    <scope>NUCLEOTIDE SEQUENCE [LARGE SCALE GENOMIC DNA]</scope>
    <source>
        <strain evidence="1">34H</strain>
    </source>
</reference>
<evidence type="ECO:0000313" key="2">
    <source>
        <dbReference type="Proteomes" id="UP000000547"/>
    </source>
</evidence>
<protein>
    <submittedName>
        <fullName evidence="1">Uncharacterized protein</fullName>
    </submittedName>
</protein>
<proteinExistence type="predicted"/>
<dbReference type="AlphaFoldDB" id="Q489G1"/>
<dbReference type="KEGG" id="cps:CPS_0545"/>
<dbReference type="Proteomes" id="UP000000547">
    <property type="component" value="Chromosome"/>
</dbReference>
<name>Q489G1_COLP3</name>
<evidence type="ECO:0000313" key="1">
    <source>
        <dbReference type="EMBL" id="AAZ26232.1"/>
    </source>
</evidence>
<organism evidence="1 2">
    <name type="scientific">Colwellia psychrerythraea (strain 34H / ATCC BAA-681)</name>
    <name type="common">Vibrio psychroerythus</name>
    <dbReference type="NCBI Taxonomy" id="167879"/>
    <lineage>
        <taxon>Bacteria</taxon>
        <taxon>Pseudomonadati</taxon>
        <taxon>Pseudomonadota</taxon>
        <taxon>Gammaproteobacteria</taxon>
        <taxon>Alteromonadales</taxon>
        <taxon>Colwelliaceae</taxon>
        <taxon>Colwellia</taxon>
    </lineage>
</organism>
<dbReference type="HOGENOM" id="CLU_3402945_0_0_6"/>
<accession>Q489G1</accession>
<dbReference type="EMBL" id="CP000083">
    <property type="protein sequence ID" value="AAZ26232.1"/>
    <property type="molecule type" value="Genomic_DNA"/>
</dbReference>
<gene>
    <name evidence="1" type="ordered locus">CPS_0545</name>
</gene>